<keyword evidence="2" id="KW-1133">Transmembrane helix</keyword>
<keyword evidence="2" id="KW-0472">Membrane</keyword>
<dbReference type="InterPro" id="IPR016032">
    <property type="entry name" value="Sig_transdc_resp-reg_C-effctor"/>
</dbReference>
<dbReference type="GO" id="GO:0006355">
    <property type="term" value="P:regulation of DNA-templated transcription"/>
    <property type="evidence" value="ECO:0007669"/>
    <property type="project" value="InterPro"/>
</dbReference>
<comment type="caution">
    <text evidence="4">The sequence shown here is derived from an EMBL/GenBank/DDBJ whole genome shotgun (WGS) entry which is preliminary data.</text>
</comment>
<dbReference type="SMART" id="SM00421">
    <property type="entry name" value="HTH_LUXR"/>
    <property type="match status" value="1"/>
</dbReference>
<sequence>MKKHFIIIVYIILFLSPGITAQIPFQIDNFSISDYHGGIQNWGITVNNGKNVFCGNSEGLLRYNGNDWQMMSPGGSFTVHAVACVGDRIYAAGKNNIGYFKKNDVGEYIYNSLRDSLKTMGITSIDFWNIAVKDNKIYFHSYSDVVMYDGSKFIPIYITHFTKGVFLVEDKVLLHDNDGILYELEDNRKRKFSDNHIFTDRDIRFVTKSDDGYLFCFSDGSIYNLNKGVVAEVLTLRNAKNNPVVIDCGDMINGHLALGTIGDGVFIVNIKTKESFNFGNNYLQDQNVHGICCVDYNHIWLSLDCGVAVVRINPEVFRWKTIAEIGTFFDATHFNGQTYIATNRGLVKFPDGDFISVDYYPLKFEILHNQLLCGSTSYLHITGEKSSDVIPCNGVEQFCYITDKQHIYSYIRSYQGISLLNFENNKWKLKNSLRGQNHFDHIHAESLNIIWGINYGEEIVRMCINANMETIDKIERFDHIDGNEISAYIGIFQSNNQSLFVTRNGVYSYNVSLKKFHKEEQLTKEFPALETLQCITTSSNHELWIATNEEILLYNIHDMSVKLQKKWSIAEFGLMRYNYRANIATTEDSLVYIGTNQGTVVIDRRNQRHRANKNTSPYIESVSYGSSPATFVAIKEGEIHIPYHAKHITVSIANDIASNSNSISYFLEGESEKWSKWQNTGKIEYTQLASGSYTLHVKSGNDKMASMKIIVDSPWYFKWWMILFYCLLFMLTIGITVRYISKRKLAHLKAQLDEQNRLHKEELRIEENKRLQEKVNTQQNELHNRLRYLTQKKELLDNLSKEVERQYRELGSRYPKDMYMTLMKLIQSGESEEDKQLTSENYFVEVHYEFMQRLHIMKPELSPQELKFCCLIRANLSTKEIASILSIETRSVELRRYRLKKRLTLSKETSLTEWLLSV</sequence>
<dbReference type="Gene3D" id="2.60.40.10">
    <property type="entry name" value="Immunoglobulins"/>
    <property type="match status" value="1"/>
</dbReference>
<dbReference type="InterPro" id="IPR036388">
    <property type="entry name" value="WH-like_DNA-bd_sf"/>
</dbReference>
<feature type="domain" description="HTH luxR-type" evidence="3">
    <location>
        <begin position="858"/>
        <end position="915"/>
    </location>
</feature>
<feature type="coiled-coil region" evidence="1">
    <location>
        <begin position="749"/>
        <end position="809"/>
    </location>
</feature>
<evidence type="ECO:0000256" key="1">
    <source>
        <dbReference type="SAM" id="Coils"/>
    </source>
</evidence>
<dbReference type="Proteomes" id="UP000283341">
    <property type="component" value="Unassembled WGS sequence"/>
</dbReference>
<keyword evidence="1" id="KW-0175">Coiled coil</keyword>
<dbReference type="RefSeq" id="WP_118403120.1">
    <property type="nucleotide sequence ID" value="NZ_JADNFX010000019.1"/>
</dbReference>
<dbReference type="EMBL" id="QRVJ01000016">
    <property type="protein sequence ID" value="RGS35149.1"/>
    <property type="molecule type" value="Genomic_DNA"/>
</dbReference>
<keyword evidence="2" id="KW-0812">Transmembrane</keyword>
<dbReference type="InterPro" id="IPR011123">
    <property type="entry name" value="Y_Y_Y"/>
</dbReference>
<dbReference type="AlphaFoldDB" id="A0A412IE71"/>
<gene>
    <name evidence="4" type="ORF">DWX97_16965</name>
</gene>
<name>A0A412IE71_9BACE</name>
<evidence type="ECO:0000313" key="4">
    <source>
        <dbReference type="EMBL" id="RGS35149.1"/>
    </source>
</evidence>
<dbReference type="Gene3D" id="1.10.10.10">
    <property type="entry name" value="Winged helix-like DNA-binding domain superfamily/Winged helix DNA-binding domain"/>
    <property type="match status" value="1"/>
</dbReference>
<dbReference type="GO" id="GO:0003677">
    <property type="term" value="F:DNA binding"/>
    <property type="evidence" value="ECO:0007669"/>
    <property type="project" value="InterPro"/>
</dbReference>
<proteinExistence type="predicted"/>
<dbReference type="Gene3D" id="2.130.10.10">
    <property type="entry name" value="YVTN repeat-like/Quinoprotein amine dehydrogenase"/>
    <property type="match status" value="2"/>
</dbReference>
<evidence type="ECO:0000313" key="5">
    <source>
        <dbReference type="Proteomes" id="UP000283341"/>
    </source>
</evidence>
<reference evidence="4 5" key="1">
    <citation type="submission" date="2018-08" db="EMBL/GenBank/DDBJ databases">
        <title>A genome reference for cultivated species of the human gut microbiota.</title>
        <authorList>
            <person name="Zou Y."/>
            <person name="Xue W."/>
            <person name="Luo G."/>
        </authorList>
    </citation>
    <scope>NUCLEOTIDE SEQUENCE [LARGE SCALE GENOMIC DNA]</scope>
    <source>
        <strain evidence="4 5">AF22-3AC</strain>
    </source>
</reference>
<dbReference type="InterPro" id="IPR013783">
    <property type="entry name" value="Ig-like_fold"/>
</dbReference>
<organism evidence="4 5">
    <name type="scientific">Bacteroides cellulosilyticus</name>
    <dbReference type="NCBI Taxonomy" id="246787"/>
    <lineage>
        <taxon>Bacteria</taxon>
        <taxon>Pseudomonadati</taxon>
        <taxon>Bacteroidota</taxon>
        <taxon>Bacteroidia</taxon>
        <taxon>Bacteroidales</taxon>
        <taxon>Bacteroidaceae</taxon>
        <taxon>Bacteroides</taxon>
    </lineage>
</organism>
<feature type="transmembrane region" description="Helical" evidence="2">
    <location>
        <begin position="719"/>
        <end position="740"/>
    </location>
</feature>
<dbReference type="InterPro" id="IPR000792">
    <property type="entry name" value="Tscrpt_reg_LuxR_C"/>
</dbReference>
<dbReference type="Pfam" id="PF07495">
    <property type="entry name" value="Y_Y_Y"/>
    <property type="match status" value="1"/>
</dbReference>
<dbReference type="InterPro" id="IPR015943">
    <property type="entry name" value="WD40/YVTN_repeat-like_dom_sf"/>
</dbReference>
<evidence type="ECO:0000259" key="3">
    <source>
        <dbReference type="SMART" id="SM00421"/>
    </source>
</evidence>
<protein>
    <submittedName>
        <fullName evidence="4">LuxR family transcriptional regulator</fullName>
    </submittedName>
</protein>
<accession>A0A412IE71</accession>
<dbReference type="SUPFAM" id="SSF46894">
    <property type="entry name" value="C-terminal effector domain of the bipartite response regulators"/>
    <property type="match status" value="1"/>
</dbReference>
<evidence type="ECO:0000256" key="2">
    <source>
        <dbReference type="SAM" id="Phobius"/>
    </source>
</evidence>